<name>A0A183S9M2_SCHSO</name>
<evidence type="ECO:0000256" key="1">
    <source>
        <dbReference type="ARBA" id="ARBA00004123"/>
    </source>
</evidence>
<protein>
    <submittedName>
        <fullName evidence="5">LisH domain-containing protein</fullName>
    </submittedName>
</protein>
<dbReference type="STRING" id="70667.A0A183S9M2"/>
<gene>
    <name evidence="3" type="ORF">SSLN_LOCUS920</name>
</gene>
<dbReference type="GO" id="GO:0080008">
    <property type="term" value="C:Cul4-RING E3 ubiquitin ligase complex"/>
    <property type="evidence" value="ECO:0007669"/>
    <property type="project" value="TreeGrafter"/>
</dbReference>
<evidence type="ECO:0000256" key="2">
    <source>
        <dbReference type="ARBA" id="ARBA00023242"/>
    </source>
</evidence>
<dbReference type="PANTHER" id="PTHR13129:SF4">
    <property type="entry name" value="DDB1- AND CUL4-ASSOCIATED FACTOR 1"/>
    <property type="match status" value="1"/>
</dbReference>
<evidence type="ECO:0000313" key="4">
    <source>
        <dbReference type="Proteomes" id="UP000275846"/>
    </source>
</evidence>
<sequence length="335" mass="38197">MFSLLSSFVTMSNEDEIELHATGRFEELMLEWRNARNSPGYNPQGILTKTDPDPLDDRHPLRTDSNCELGQLLRLITLHDSFFERLTDYLCGSDDPNDPIVRAAARLLCSIHFGVTLSFTVGEGVPIVLNRMASYIAQLEKDIHQNPQSRNDVGFSNRLGSFCLEPVTLEMKLRLCMSYLTSLAEYQDMMPYMYDGGVLRYVYKFLEPDSSGRDIRLTFEALRLLANLLCHRCIHLDFVESRGLELVLKVPRPSVAATAVSVVLYYTAYFEDAMERSPHQRMPHIHSLISNQHWHLSREKCALLLLSLWLPTTCDICATPIMIYANPGQAYAVNR</sequence>
<accession>A0A183S9M2</accession>
<dbReference type="InterPro" id="IPR016024">
    <property type="entry name" value="ARM-type_fold"/>
</dbReference>
<keyword evidence="2" id="KW-0539">Nucleus</keyword>
<dbReference type="GO" id="GO:0016567">
    <property type="term" value="P:protein ubiquitination"/>
    <property type="evidence" value="ECO:0007669"/>
    <property type="project" value="InterPro"/>
</dbReference>
<dbReference type="GO" id="GO:0005634">
    <property type="term" value="C:nucleus"/>
    <property type="evidence" value="ECO:0007669"/>
    <property type="project" value="UniProtKB-SubCell"/>
</dbReference>
<dbReference type="AlphaFoldDB" id="A0A183S9M2"/>
<dbReference type="InterPro" id="IPR033270">
    <property type="entry name" value="VPRBP/DCAF1"/>
</dbReference>
<dbReference type="PANTHER" id="PTHR13129">
    <property type="entry name" value="VPRBP PROTEIN-RELATED"/>
    <property type="match status" value="1"/>
</dbReference>
<keyword evidence="4" id="KW-1185">Reference proteome</keyword>
<proteinExistence type="predicted"/>
<dbReference type="Proteomes" id="UP000275846">
    <property type="component" value="Unassembled WGS sequence"/>
</dbReference>
<comment type="subcellular location">
    <subcellularLocation>
        <location evidence="1">Nucleus</location>
    </subcellularLocation>
</comment>
<dbReference type="OrthoDB" id="27563at2759"/>
<dbReference type="WBParaSite" id="SSLN_0000095801-mRNA-1">
    <property type="protein sequence ID" value="SSLN_0000095801-mRNA-1"/>
    <property type="gene ID" value="SSLN_0000095801"/>
</dbReference>
<evidence type="ECO:0000313" key="5">
    <source>
        <dbReference type="WBParaSite" id="SSLN_0000095801-mRNA-1"/>
    </source>
</evidence>
<reference evidence="3 4" key="2">
    <citation type="submission" date="2018-11" db="EMBL/GenBank/DDBJ databases">
        <authorList>
            <consortium name="Pathogen Informatics"/>
        </authorList>
    </citation>
    <scope>NUCLEOTIDE SEQUENCE [LARGE SCALE GENOMIC DNA]</scope>
    <source>
        <strain evidence="3 4">NST_G2</strain>
    </source>
</reference>
<evidence type="ECO:0000313" key="3">
    <source>
        <dbReference type="EMBL" id="VDL86502.1"/>
    </source>
</evidence>
<dbReference type="SUPFAM" id="SSF48371">
    <property type="entry name" value="ARM repeat"/>
    <property type="match status" value="1"/>
</dbReference>
<reference evidence="5" key="1">
    <citation type="submission" date="2016-06" db="UniProtKB">
        <authorList>
            <consortium name="WormBaseParasite"/>
        </authorList>
    </citation>
    <scope>IDENTIFICATION</scope>
</reference>
<organism evidence="5">
    <name type="scientific">Schistocephalus solidus</name>
    <name type="common">Tapeworm</name>
    <dbReference type="NCBI Taxonomy" id="70667"/>
    <lineage>
        <taxon>Eukaryota</taxon>
        <taxon>Metazoa</taxon>
        <taxon>Spiralia</taxon>
        <taxon>Lophotrochozoa</taxon>
        <taxon>Platyhelminthes</taxon>
        <taxon>Cestoda</taxon>
        <taxon>Eucestoda</taxon>
        <taxon>Diphyllobothriidea</taxon>
        <taxon>Diphyllobothriidae</taxon>
        <taxon>Schistocephalus</taxon>
    </lineage>
</organism>
<dbReference type="EMBL" id="UYSU01001040">
    <property type="protein sequence ID" value="VDL86502.1"/>
    <property type="molecule type" value="Genomic_DNA"/>
</dbReference>